<dbReference type="RefSeq" id="WP_148072737.1">
    <property type="nucleotide sequence ID" value="NZ_CP042913.1"/>
</dbReference>
<dbReference type="KEGG" id="bgok:Pr1d_13130"/>
<organism evidence="3 4">
    <name type="scientific">Bythopirellula goksoeyrii</name>
    <dbReference type="NCBI Taxonomy" id="1400387"/>
    <lineage>
        <taxon>Bacteria</taxon>
        <taxon>Pseudomonadati</taxon>
        <taxon>Planctomycetota</taxon>
        <taxon>Planctomycetia</taxon>
        <taxon>Pirellulales</taxon>
        <taxon>Lacipirellulaceae</taxon>
        <taxon>Bythopirellula</taxon>
    </lineage>
</organism>
<accession>A0A5B9QII5</accession>
<keyword evidence="1" id="KW-1133">Transmembrane helix</keyword>
<reference evidence="3 4" key="1">
    <citation type="submission" date="2019-08" db="EMBL/GenBank/DDBJ databases">
        <title>Deep-cultivation of Planctomycetes and their phenomic and genomic characterization uncovers novel biology.</title>
        <authorList>
            <person name="Wiegand S."/>
            <person name="Jogler M."/>
            <person name="Boedeker C."/>
            <person name="Pinto D."/>
            <person name="Vollmers J."/>
            <person name="Rivas-Marin E."/>
            <person name="Kohn T."/>
            <person name="Peeters S.H."/>
            <person name="Heuer A."/>
            <person name="Rast P."/>
            <person name="Oberbeckmann S."/>
            <person name="Bunk B."/>
            <person name="Jeske O."/>
            <person name="Meyerdierks A."/>
            <person name="Storesund J.E."/>
            <person name="Kallscheuer N."/>
            <person name="Luecker S."/>
            <person name="Lage O.M."/>
            <person name="Pohl T."/>
            <person name="Merkel B.J."/>
            <person name="Hornburger P."/>
            <person name="Mueller R.-W."/>
            <person name="Bruemmer F."/>
            <person name="Labrenz M."/>
            <person name="Spormann A.M."/>
            <person name="Op den Camp H."/>
            <person name="Overmann J."/>
            <person name="Amann R."/>
            <person name="Jetten M.S.M."/>
            <person name="Mascher T."/>
            <person name="Medema M.H."/>
            <person name="Devos D.P."/>
            <person name="Kaster A.-K."/>
            <person name="Ovreas L."/>
            <person name="Rohde M."/>
            <person name="Galperin M.Y."/>
            <person name="Jogler C."/>
        </authorList>
    </citation>
    <scope>NUCLEOTIDE SEQUENCE [LARGE SCALE GENOMIC DNA]</scope>
    <source>
        <strain evidence="3 4">Pr1d</strain>
    </source>
</reference>
<dbReference type="EMBL" id="CP042913">
    <property type="protein sequence ID" value="QEG34041.1"/>
    <property type="molecule type" value="Genomic_DNA"/>
</dbReference>
<dbReference type="Pfam" id="PF14237">
    <property type="entry name" value="GYF_2"/>
    <property type="match status" value="1"/>
</dbReference>
<gene>
    <name evidence="3" type="ORF">Pr1d_13130</name>
</gene>
<feature type="transmembrane region" description="Helical" evidence="1">
    <location>
        <begin position="184"/>
        <end position="206"/>
    </location>
</feature>
<dbReference type="Proteomes" id="UP000323917">
    <property type="component" value="Chromosome"/>
</dbReference>
<keyword evidence="4" id="KW-1185">Reference proteome</keyword>
<evidence type="ECO:0000259" key="2">
    <source>
        <dbReference type="Pfam" id="PF14237"/>
    </source>
</evidence>
<dbReference type="AlphaFoldDB" id="A0A5B9QII5"/>
<dbReference type="OrthoDB" id="292769at2"/>
<keyword evidence="1" id="KW-0812">Transmembrane</keyword>
<feature type="domain" description="GYF" evidence="2">
    <location>
        <begin position="79"/>
        <end position="126"/>
    </location>
</feature>
<keyword evidence="1" id="KW-0472">Membrane</keyword>
<sequence>MGIRFFCPNGHKLNVKGFLAGKRGICPECDARFLVPMESGGRVEALEEPTELLGSDVPAPANHSDSLKKEEAHLADTDWHVRGASGAEQGPIPYAQVKAQIEIGQVDKDSWVWRTGWQDWQRAIDVFPEIESTPDGSNANTVKDIGAIPSNPETIVVEESGFVPQESVAVATHRRLQRERRQRARMVTLVLTVLICLLALVLGIILSR</sequence>
<proteinExistence type="predicted"/>
<evidence type="ECO:0000256" key="1">
    <source>
        <dbReference type="SAM" id="Phobius"/>
    </source>
</evidence>
<name>A0A5B9QII5_9BACT</name>
<evidence type="ECO:0000313" key="4">
    <source>
        <dbReference type="Proteomes" id="UP000323917"/>
    </source>
</evidence>
<dbReference type="InterPro" id="IPR025640">
    <property type="entry name" value="GYF_2"/>
</dbReference>
<protein>
    <recommendedName>
        <fullName evidence="2">GYF domain-containing protein</fullName>
    </recommendedName>
</protein>
<evidence type="ECO:0000313" key="3">
    <source>
        <dbReference type="EMBL" id="QEG34041.1"/>
    </source>
</evidence>